<sequence>MVSNVYPLGHPEEGDVDELDRRLLELQAGTRRRRSMFEPPDTVIADPWLVPERLWRSVQADDIRRQGASMAVLQDGRDISFNVQVETERERAVERIPPVTRVPPPSLAPPAPKDIIVEARRISGIDRPGPLAVTLPEQAPAGTLAARLRHAFGTSQGLDALDLLSAHRQAERDVTRERDRVGAADPVAFAEALDRERRLRESVSILGPLTASQRGGLGQLVGGVLRPVAETLDLAFDGKRFIGHLTIQTVAAARWLGGTEGSMAELREQAGRDFDGLFEELPRPVQIGLEEMSPGNLAIVLSGGLLAPMLAARGGKAGLVLSRFVEPMAAGWRAYPTEVAVITTARSIWEGTEGAPGA</sequence>
<accession>A0A0F9FS34</accession>
<name>A0A0F9FS34_9ZZZZ</name>
<gene>
    <name evidence="1" type="ORF">LCGC14_1915870</name>
</gene>
<evidence type="ECO:0000313" key="1">
    <source>
        <dbReference type="EMBL" id="KKL89324.1"/>
    </source>
</evidence>
<dbReference type="AlphaFoldDB" id="A0A0F9FS34"/>
<protein>
    <submittedName>
        <fullName evidence="1">Uncharacterized protein</fullName>
    </submittedName>
</protein>
<feature type="non-terminal residue" evidence="1">
    <location>
        <position position="358"/>
    </location>
</feature>
<organism evidence="1">
    <name type="scientific">marine sediment metagenome</name>
    <dbReference type="NCBI Taxonomy" id="412755"/>
    <lineage>
        <taxon>unclassified sequences</taxon>
        <taxon>metagenomes</taxon>
        <taxon>ecological metagenomes</taxon>
    </lineage>
</organism>
<comment type="caution">
    <text evidence="1">The sequence shown here is derived from an EMBL/GenBank/DDBJ whole genome shotgun (WGS) entry which is preliminary data.</text>
</comment>
<dbReference type="EMBL" id="LAZR01020317">
    <property type="protein sequence ID" value="KKL89324.1"/>
    <property type="molecule type" value="Genomic_DNA"/>
</dbReference>
<reference evidence="1" key="1">
    <citation type="journal article" date="2015" name="Nature">
        <title>Complex archaea that bridge the gap between prokaryotes and eukaryotes.</title>
        <authorList>
            <person name="Spang A."/>
            <person name="Saw J.H."/>
            <person name="Jorgensen S.L."/>
            <person name="Zaremba-Niedzwiedzka K."/>
            <person name="Martijn J."/>
            <person name="Lind A.E."/>
            <person name="van Eijk R."/>
            <person name="Schleper C."/>
            <person name="Guy L."/>
            <person name="Ettema T.J."/>
        </authorList>
    </citation>
    <scope>NUCLEOTIDE SEQUENCE</scope>
</reference>
<proteinExistence type="predicted"/>